<evidence type="ECO:0000313" key="2">
    <source>
        <dbReference type="Proteomes" id="UP001293593"/>
    </source>
</evidence>
<dbReference type="GO" id="GO:0003777">
    <property type="term" value="F:microtubule motor activity"/>
    <property type="evidence" value="ECO:0007669"/>
    <property type="project" value="InterPro"/>
</dbReference>
<proteinExistence type="predicted"/>
<evidence type="ECO:0000313" key="1">
    <source>
        <dbReference type="EMBL" id="KAK4269984.1"/>
    </source>
</evidence>
<organism evidence="1 2">
    <name type="scientific">Acacia crassicarpa</name>
    <name type="common">northern wattle</name>
    <dbReference type="NCBI Taxonomy" id="499986"/>
    <lineage>
        <taxon>Eukaryota</taxon>
        <taxon>Viridiplantae</taxon>
        <taxon>Streptophyta</taxon>
        <taxon>Embryophyta</taxon>
        <taxon>Tracheophyta</taxon>
        <taxon>Spermatophyta</taxon>
        <taxon>Magnoliopsida</taxon>
        <taxon>eudicotyledons</taxon>
        <taxon>Gunneridae</taxon>
        <taxon>Pentapetalae</taxon>
        <taxon>rosids</taxon>
        <taxon>fabids</taxon>
        <taxon>Fabales</taxon>
        <taxon>Fabaceae</taxon>
        <taxon>Caesalpinioideae</taxon>
        <taxon>mimosoid clade</taxon>
        <taxon>Acacieae</taxon>
        <taxon>Acacia</taxon>
    </lineage>
</organism>
<dbReference type="InterPro" id="IPR027417">
    <property type="entry name" value="P-loop_NTPase"/>
</dbReference>
<protein>
    <submittedName>
        <fullName evidence="1">Uncharacterized protein</fullName>
    </submittedName>
</protein>
<dbReference type="EMBL" id="JAWXYG010000006">
    <property type="protein sequence ID" value="KAK4269984.1"/>
    <property type="molecule type" value="Genomic_DNA"/>
</dbReference>
<dbReference type="Proteomes" id="UP001293593">
    <property type="component" value="Unassembled WGS sequence"/>
</dbReference>
<dbReference type="GO" id="GO:0007052">
    <property type="term" value="P:mitotic spindle organization"/>
    <property type="evidence" value="ECO:0007669"/>
    <property type="project" value="TreeGrafter"/>
</dbReference>
<dbReference type="GO" id="GO:0005875">
    <property type="term" value="C:microtubule associated complex"/>
    <property type="evidence" value="ECO:0007669"/>
    <property type="project" value="TreeGrafter"/>
</dbReference>
<dbReference type="InterPro" id="IPR036961">
    <property type="entry name" value="Kinesin_motor_dom_sf"/>
</dbReference>
<dbReference type="GO" id="GO:0051231">
    <property type="term" value="P:spindle elongation"/>
    <property type="evidence" value="ECO:0007669"/>
    <property type="project" value="TreeGrafter"/>
</dbReference>
<dbReference type="SUPFAM" id="SSF52540">
    <property type="entry name" value="P-loop containing nucleoside triphosphate hydrolases"/>
    <property type="match status" value="1"/>
</dbReference>
<gene>
    <name evidence="1" type="ORF">QN277_023075</name>
</gene>
<keyword evidence="2" id="KW-1185">Reference proteome</keyword>
<dbReference type="Gene3D" id="3.40.850.10">
    <property type="entry name" value="Kinesin motor domain"/>
    <property type="match status" value="1"/>
</dbReference>
<name>A0AAE1JKZ9_9FABA</name>
<dbReference type="GO" id="GO:0007018">
    <property type="term" value="P:microtubule-based movement"/>
    <property type="evidence" value="ECO:0007669"/>
    <property type="project" value="InterPro"/>
</dbReference>
<dbReference type="InterPro" id="IPR027640">
    <property type="entry name" value="Kinesin-like_fam"/>
</dbReference>
<dbReference type="AlphaFoldDB" id="A0AAE1JKZ9"/>
<comment type="caution">
    <text evidence="1">The sequence shown here is derived from an EMBL/GenBank/DDBJ whole genome shotgun (WGS) entry which is preliminary data.</text>
</comment>
<reference evidence="1" key="1">
    <citation type="submission" date="2023-10" db="EMBL/GenBank/DDBJ databases">
        <title>Chromosome-level genome of the transformable northern wattle, Acacia crassicarpa.</title>
        <authorList>
            <person name="Massaro I."/>
            <person name="Sinha N.R."/>
            <person name="Poethig S."/>
            <person name="Leichty A.R."/>
        </authorList>
    </citation>
    <scope>NUCLEOTIDE SEQUENCE</scope>
    <source>
        <strain evidence="1">Acra3RX</strain>
        <tissue evidence="1">Leaf</tissue>
    </source>
</reference>
<dbReference type="PANTHER" id="PTHR47969">
    <property type="entry name" value="CHROMOSOME-ASSOCIATED KINESIN KIF4A-RELATED"/>
    <property type="match status" value="1"/>
</dbReference>
<sequence>METSENCCVNVALRIHPLIADEWQQGYRECVGVTPGKPQVQIGSHSFKFDHVYGNGGSPSFAMFEECFVPLVDGLFQGYTMVLFFLMVRRELGKLI</sequence>
<dbReference type="PANTHER" id="PTHR47969:SF3">
    <property type="entry name" value="KINESIN-LIKE PROTEIN KIN-4B"/>
    <property type="match status" value="1"/>
</dbReference>
<accession>A0AAE1JKZ9</accession>